<evidence type="ECO:0000313" key="3">
    <source>
        <dbReference type="Proteomes" id="UP000663608"/>
    </source>
</evidence>
<dbReference type="Proteomes" id="UP000663608">
    <property type="component" value="Chromosome"/>
</dbReference>
<dbReference type="Gene3D" id="2.40.50.140">
    <property type="entry name" value="Nucleic acid-binding proteins"/>
    <property type="match status" value="1"/>
</dbReference>
<dbReference type="EMBL" id="CP070872">
    <property type="protein sequence ID" value="QSE77437.1"/>
    <property type="molecule type" value="Genomic_DNA"/>
</dbReference>
<dbReference type="AlphaFoldDB" id="A0AA45KHK0"/>
<protein>
    <submittedName>
        <fullName evidence="2">Uncharacterized protein</fullName>
    </submittedName>
</protein>
<evidence type="ECO:0000313" key="2">
    <source>
        <dbReference type="EMBL" id="QSE77437.1"/>
    </source>
</evidence>
<keyword evidence="1" id="KW-1133">Transmembrane helix</keyword>
<proteinExistence type="predicted"/>
<accession>A0AA45KHK0</accession>
<dbReference type="KEGG" id="lti:JW886_04135"/>
<organism evidence="2 3">
    <name type="scientific">Lactococcus taiwanensis</name>
    <dbReference type="NCBI Taxonomy" id="1151742"/>
    <lineage>
        <taxon>Bacteria</taxon>
        <taxon>Bacillati</taxon>
        <taxon>Bacillota</taxon>
        <taxon>Bacilli</taxon>
        <taxon>Lactobacillales</taxon>
        <taxon>Streptococcaceae</taxon>
        <taxon>Lactococcus</taxon>
    </lineage>
</organism>
<keyword evidence="1" id="KW-0812">Transmembrane</keyword>
<reference evidence="2 3" key="1">
    <citation type="submission" date="2021-02" db="EMBL/GenBank/DDBJ databases">
        <title>Complete genome sequence of Lactococcus lactis strain K_LL004.</title>
        <authorList>
            <person name="Kim H.B."/>
        </authorList>
    </citation>
    <scope>NUCLEOTIDE SEQUENCE [LARGE SCALE GENOMIC DNA]</scope>
    <source>
        <strain evidence="2 3">K_LL004</strain>
    </source>
</reference>
<name>A0AA45KHK0_9LACT</name>
<keyword evidence="1" id="KW-0472">Membrane</keyword>
<dbReference type="RefSeq" id="WP_075525111.1">
    <property type="nucleotide sequence ID" value="NZ_BNDT01000001.1"/>
</dbReference>
<gene>
    <name evidence="2" type="ORF">JW886_04135</name>
</gene>
<evidence type="ECO:0000256" key="1">
    <source>
        <dbReference type="SAM" id="Phobius"/>
    </source>
</evidence>
<keyword evidence="3" id="KW-1185">Reference proteome</keyword>
<dbReference type="InterPro" id="IPR012340">
    <property type="entry name" value="NA-bd_OB-fold"/>
</dbReference>
<sequence>MIFIVIMLVFIFLFILLTILSLPGMALFNKFSDQRYQADEKELLTGILTTAILSTEATGEVVTNFVNESRKTMPAKIFHSSQGSVHSIAKGTEVLIIETKLGIAYVIPYQQTLIS</sequence>
<feature type="transmembrane region" description="Helical" evidence="1">
    <location>
        <begin position="6"/>
        <end position="28"/>
    </location>
</feature>